<keyword evidence="3" id="KW-1185">Reference proteome</keyword>
<comment type="caution">
    <text evidence="2">The sequence shown here is derived from an EMBL/GenBank/DDBJ whole genome shotgun (WGS) entry which is preliminary data.</text>
</comment>
<dbReference type="EMBL" id="LLXI01002108">
    <property type="protein sequence ID" value="PKY56229.1"/>
    <property type="molecule type" value="Genomic_DNA"/>
</dbReference>
<name>A0A2I1HBJ1_9GLOM</name>
<organism evidence="2 3">
    <name type="scientific">Rhizophagus irregularis</name>
    <dbReference type="NCBI Taxonomy" id="588596"/>
    <lineage>
        <taxon>Eukaryota</taxon>
        <taxon>Fungi</taxon>
        <taxon>Fungi incertae sedis</taxon>
        <taxon>Mucoromycota</taxon>
        <taxon>Glomeromycotina</taxon>
        <taxon>Glomeromycetes</taxon>
        <taxon>Glomerales</taxon>
        <taxon>Glomeraceae</taxon>
        <taxon>Rhizophagus</taxon>
    </lineage>
</organism>
<evidence type="ECO:0000313" key="2">
    <source>
        <dbReference type="EMBL" id="PKY56229.1"/>
    </source>
</evidence>
<feature type="region of interest" description="Disordered" evidence="1">
    <location>
        <begin position="52"/>
        <end position="79"/>
    </location>
</feature>
<gene>
    <name evidence="2" type="ORF">RhiirA4_476358</name>
</gene>
<sequence>MKDGTFGTRKIQRTKQNNKVIVNNPSEDEQFYEVTDRLMGSPELNTEIGKNVRKTDGHRQKLKIAHRKEERRLQQEQKP</sequence>
<reference evidence="2 3" key="1">
    <citation type="submission" date="2015-10" db="EMBL/GenBank/DDBJ databases">
        <title>Genome analyses suggest a sexual origin of heterokaryosis in a supposedly ancient asexual fungus.</title>
        <authorList>
            <person name="Ropars J."/>
            <person name="Sedzielewska K."/>
            <person name="Noel J."/>
            <person name="Charron P."/>
            <person name="Farinelli L."/>
            <person name="Marton T."/>
            <person name="Kruger M."/>
            <person name="Pelin A."/>
            <person name="Brachmann A."/>
            <person name="Corradi N."/>
        </authorList>
    </citation>
    <scope>NUCLEOTIDE SEQUENCE [LARGE SCALE GENOMIC DNA]</scope>
    <source>
        <strain evidence="2 3">A4</strain>
    </source>
</reference>
<evidence type="ECO:0000256" key="1">
    <source>
        <dbReference type="SAM" id="MobiDB-lite"/>
    </source>
</evidence>
<protein>
    <submittedName>
        <fullName evidence="2">Uncharacterized protein</fullName>
    </submittedName>
</protein>
<dbReference type="VEuPathDB" id="FungiDB:RhiirFUN_000076"/>
<evidence type="ECO:0000313" key="3">
    <source>
        <dbReference type="Proteomes" id="UP000234323"/>
    </source>
</evidence>
<proteinExistence type="predicted"/>
<dbReference type="Proteomes" id="UP000234323">
    <property type="component" value="Unassembled WGS sequence"/>
</dbReference>
<feature type="compositionally biased region" description="Basic and acidic residues" evidence="1">
    <location>
        <begin position="67"/>
        <end position="79"/>
    </location>
</feature>
<accession>A0A2I1HBJ1</accession>
<dbReference type="AlphaFoldDB" id="A0A2I1HBJ1"/>